<evidence type="ECO:0000256" key="1">
    <source>
        <dbReference type="ARBA" id="ARBA00004651"/>
    </source>
</evidence>
<reference evidence="8" key="1">
    <citation type="submission" date="2021-05" db="EMBL/GenBank/DDBJ databases">
        <authorList>
            <person name="Pietrasiak N."/>
            <person name="Ward R."/>
            <person name="Stajich J.E."/>
            <person name="Kurbessoian T."/>
        </authorList>
    </citation>
    <scope>NUCLEOTIDE SEQUENCE</scope>
    <source>
        <strain evidence="8">UHER 2000/2452</strain>
    </source>
</reference>
<keyword evidence="2" id="KW-0813">Transport</keyword>
<evidence type="ECO:0000313" key="9">
    <source>
        <dbReference type="Proteomes" id="UP000757435"/>
    </source>
</evidence>
<dbReference type="InterPro" id="IPR036259">
    <property type="entry name" value="MFS_trans_sf"/>
</dbReference>
<dbReference type="Gene3D" id="1.20.1250.20">
    <property type="entry name" value="MFS general substrate transporter like domains"/>
    <property type="match status" value="1"/>
</dbReference>
<organism evidence="8 9">
    <name type="scientific">Drouetiella hepatica Uher 2000/2452</name>
    <dbReference type="NCBI Taxonomy" id="904376"/>
    <lineage>
        <taxon>Bacteria</taxon>
        <taxon>Bacillati</taxon>
        <taxon>Cyanobacteriota</taxon>
        <taxon>Cyanophyceae</taxon>
        <taxon>Oculatellales</taxon>
        <taxon>Oculatellaceae</taxon>
        <taxon>Drouetiella</taxon>
    </lineage>
</organism>
<evidence type="ECO:0000256" key="3">
    <source>
        <dbReference type="ARBA" id="ARBA00022692"/>
    </source>
</evidence>
<feature type="transmembrane region" description="Helical" evidence="6">
    <location>
        <begin position="270"/>
        <end position="291"/>
    </location>
</feature>
<feature type="transmembrane region" description="Helical" evidence="6">
    <location>
        <begin position="366"/>
        <end position="387"/>
    </location>
</feature>
<comment type="subcellular location">
    <subcellularLocation>
        <location evidence="1">Cell membrane</location>
        <topology evidence="1">Multi-pass membrane protein</topology>
    </subcellularLocation>
</comment>
<dbReference type="GO" id="GO:0022857">
    <property type="term" value="F:transmembrane transporter activity"/>
    <property type="evidence" value="ECO:0007669"/>
    <property type="project" value="InterPro"/>
</dbReference>
<dbReference type="Proteomes" id="UP000757435">
    <property type="component" value="Unassembled WGS sequence"/>
</dbReference>
<evidence type="ECO:0000256" key="6">
    <source>
        <dbReference type="SAM" id="Phobius"/>
    </source>
</evidence>
<keyword evidence="5 6" id="KW-0472">Membrane</keyword>
<feature type="transmembrane region" description="Helical" evidence="6">
    <location>
        <begin position="399"/>
        <end position="420"/>
    </location>
</feature>
<dbReference type="Pfam" id="PF07690">
    <property type="entry name" value="MFS_1"/>
    <property type="match status" value="1"/>
</dbReference>
<dbReference type="InterPro" id="IPR020846">
    <property type="entry name" value="MFS_dom"/>
</dbReference>
<feature type="transmembrane region" description="Helical" evidence="6">
    <location>
        <begin position="154"/>
        <end position="175"/>
    </location>
</feature>
<feature type="transmembrane region" description="Helical" evidence="6">
    <location>
        <begin position="329"/>
        <end position="354"/>
    </location>
</feature>
<feature type="transmembrane region" description="Helical" evidence="6">
    <location>
        <begin position="94"/>
        <end position="118"/>
    </location>
</feature>
<feature type="domain" description="Major facilitator superfamily (MFS) profile" evidence="7">
    <location>
        <begin position="28"/>
        <end position="432"/>
    </location>
</feature>
<feature type="transmembrane region" description="Helical" evidence="6">
    <location>
        <begin position="27"/>
        <end position="50"/>
    </location>
</feature>
<name>A0A951QGU7_9CYAN</name>
<dbReference type="InterPro" id="IPR044770">
    <property type="entry name" value="MFS_spinster-like"/>
</dbReference>
<feature type="transmembrane region" description="Helical" evidence="6">
    <location>
        <begin position="62"/>
        <end position="82"/>
    </location>
</feature>
<sequence length="440" mass="45953">MTGNTAPSNSQLEAIDIEYVQGWRQAALLLVLFLINALAQIDRILPFILFESIKADLSLTDTQVSLIIGIPFAVCFTLFLLPLARASDRGSPRFVLISCLLCCSAMTALGGLSASLVFLVLTRFGVAFGVAGCTPLGHKLIARKINPGRRGLALGIFSMGIPLGAMVGFAVGGAIGDTLGWRVALFGAGAIGGLLTLLATFVVEPTPPLKPMAGNVEPFLQSSLKLLSSPAFRWLFITAIAVGFATVPFYIFCAPFLIRTHGFTATEAGLAIGLLQGLMGIVGSLLGGRELDRAVRSGTKRLLLPPAVLFLITTVTTTAALFVPTGWMSVLLLVPGMLSFAFILPWVFGTAHLVAGKGKEAMASSLGLIGSSLLGPALGPLFVGMISDAATAAQMPNGLRFGLLIVPIACFLSGIACLIANQRIAVLLKSVRNLSTGQKS</sequence>
<evidence type="ECO:0000256" key="5">
    <source>
        <dbReference type="ARBA" id="ARBA00023136"/>
    </source>
</evidence>
<dbReference type="PANTHER" id="PTHR23505:SF79">
    <property type="entry name" value="PROTEIN SPINSTER"/>
    <property type="match status" value="1"/>
</dbReference>
<feature type="transmembrane region" description="Helical" evidence="6">
    <location>
        <begin position="303"/>
        <end position="323"/>
    </location>
</feature>
<dbReference type="SUPFAM" id="SSF103473">
    <property type="entry name" value="MFS general substrate transporter"/>
    <property type="match status" value="1"/>
</dbReference>
<dbReference type="AlphaFoldDB" id="A0A951QGU7"/>
<feature type="transmembrane region" description="Helical" evidence="6">
    <location>
        <begin position="124"/>
        <end position="142"/>
    </location>
</feature>
<proteinExistence type="predicted"/>
<keyword evidence="4 6" id="KW-1133">Transmembrane helix</keyword>
<dbReference type="GO" id="GO:0005886">
    <property type="term" value="C:plasma membrane"/>
    <property type="evidence" value="ECO:0007669"/>
    <property type="project" value="UniProtKB-SubCell"/>
</dbReference>
<dbReference type="PROSITE" id="PS50850">
    <property type="entry name" value="MFS"/>
    <property type="match status" value="1"/>
</dbReference>
<gene>
    <name evidence="8" type="ORF">KME15_24265</name>
</gene>
<reference evidence="8" key="2">
    <citation type="journal article" date="2022" name="Microbiol. Resour. Announc.">
        <title>Metagenome Sequencing to Explore Phylogenomics of Terrestrial Cyanobacteria.</title>
        <authorList>
            <person name="Ward R.D."/>
            <person name="Stajich J.E."/>
            <person name="Johansen J.R."/>
            <person name="Huntemann M."/>
            <person name="Clum A."/>
            <person name="Foster B."/>
            <person name="Foster B."/>
            <person name="Roux S."/>
            <person name="Palaniappan K."/>
            <person name="Varghese N."/>
            <person name="Mukherjee S."/>
            <person name="Reddy T.B.K."/>
            <person name="Daum C."/>
            <person name="Copeland A."/>
            <person name="Chen I.A."/>
            <person name="Ivanova N.N."/>
            <person name="Kyrpides N.C."/>
            <person name="Shapiro N."/>
            <person name="Eloe-Fadrosh E.A."/>
            <person name="Pietrasiak N."/>
        </authorList>
    </citation>
    <scope>NUCLEOTIDE SEQUENCE</scope>
    <source>
        <strain evidence="8">UHER 2000/2452</strain>
    </source>
</reference>
<comment type="caution">
    <text evidence="8">The sequence shown here is derived from an EMBL/GenBank/DDBJ whole genome shotgun (WGS) entry which is preliminary data.</text>
</comment>
<accession>A0A951QGU7</accession>
<evidence type="ECO:0000313" key="8">
    <source>
        <dbReference type="EMBL" id="MBW4661794.1"/>
    </source>
</evidence>
<evidence type="ECO:0000256" key="2">
    <source>
        <dbReference type="ARBA" id="ARBA00022448"/>
    </source>
</evidence>
<dbReference type="EMBL" id="JAHHHD010000046">
    <property type="protein sequence ID" value="MBW4661794.1"/>
    <property type="molecule type" value="Genomic_DNA"/>
</dbReference>
<evidence type="ECO:0000256" key="4">
    <source>
        <dbReference type="ARBA" id="ARBA00022989"/>
    </source>
</evidence>
<dbReference type="PANTHER" id="PTHR23505">
    <property type="entry name" value="SPINSTER"/>
    <property type="match status" value="1"/>
</dbReference>
<feature type="transmembrane region" description="Helical" evidence="6">
    <location>
        <begin position="181"/>
        <end position="203"/>
    </location>
</feature>
<evidence type="ECO:0000259" key="7">
    <source>
        <dbReference type="PROSITE" id="PS50850"/>
    </source>
</evidence>
<dbReference type="InterPro" id="IPR011701">
    <property type="entry name" value="MFS"/>
</dbReference>
<keyword evidence="3 6" id="KW-0812">Transmembrane</keyword>
<protein>
    <submittedName>
        <fullName evidence="8">MFS transporter</fullName>
    </submittedName>
</protein>
<feature type="transmembrane region" description="Helical" evidence="6">
    <location>
        <begin position="234"/>
        <end position="258"/>
    </location>
</feature>